<evidence type="ECO:0008006" key="3">
    <source>
        <dbReference type="Google" id="ProtNLM"/>
    </source>
</evidence>
<dbReference type="Proteomes" id="UP000078046">
    <property type="component" value="Unassembled WGS sequence"/>
</dbReference>
<dbReference type="EMBL" id="LWCA01000589">
    <property type="protein sequence ID" value="OAF67725.1"/>
    <property type="molecule type" value="Genomic_DNA"/>
</dbReference>
<reference evidence="1 2" key="1">
    <citation type="submission" date="2016-04" db="EMBL/GenBank/DDBJ databases">
        <title>The genome of Intoshia linei affirms orthonectids as highly simplified spiralians.</title>
        <authorList>
            <person name="Mikhailov K.V."/>
            <person name="Slusarev G.S."/>
            <person name="Nikitin M.A."/>
            <person name="Logacheva M.D."/>
            <person name="Penin A."/>
            <person name="Aleoshin V."/>
            <person name="Panchin Y.V."/>
        </authorList>
    </citation>
    <scope>NUCLEOTIDE SEQUENCE [LARGE SCALE GENOMIC DNA]</scope>
    <source>
        <strain evidence="1">Intl2013</strain>
        <tissue evidence="1">Whole animal</tissue>
    </source>
</reference>
<keyword evidence="2" id="KW-1185">Reference proteome</keyword>
<comment type="caution">
    <text evidence="1">The sequence shown here is derived from an EMBL/GenBank/DDBJ whole genome shotgun (WGS) entry which is preliminary data.</text>
</comment>
<feature type="non-terminal residue" evidence="1">
    <location>
        <position position="84"/>
    </location>
</feature>
<organism evidence="1 2">
    <name type="scientific">Intoshia linei</name>
    <dbReference type="NCBI Taxonomy" id="1819745"/>
    <lineage>
        <taxon>Eukaryota</taxon>
        <taxon>Metazoa</taxon>
        <taxon>Spiralia</taxon>
        <taxon>Lophotrochozoa</taxon>
        <taxon>Mesozoa</taxon>
        <taxon>Orthonectida</taxon>
        <taxon>Rhopaluridae</taxon>
        <taxon>Intoshia</taxon>
    </lineage>
</organism>
<name>A0A177B0E7_9BILA</name>
<dbReference type="OrthoDB" id="248233at2759"/>
<evidence type="ECO:0000313" key="1">
    <source>
        <dbReference type="EMBL" id="OAF67725.1"/>
    </source>
</evidence>
<dbReference type="AlphaFoldDB" id="A0A177B0E7"/>
<accession>A0A177B0E7</accession>
<proteinExistence type="predicted"/>
<evidence type="ECO:0000313" key="2">
    <source>
        <dbReference type="Proteomes" id="UP000078046"/>
    </source>
</evidence>
<sequence length="84" mass="9454">MLKELNKKWLKGVSLKYGQGVVVCFDPEPSLGNVEYKRKLTNIGDERLKHLITQMNWRIGEGNGKAIYMIGIDDDGSIVGLDMD</sequence>
<protein>
    <recommendedName>
        <fullName evidence="3">Schlafen AlbA-2 domain-containing protein</fullName>
    </recommendedName>
</protein>
<gene>
    <name evidence="1" type="ORF">A3Q56_04541</name>
</gene>